<evidence type="ECO:0000313" key="1">
    <source>
        <dbReference type="EMBL" id="KAH3898224.1"/>
    </source>
</evidence>
<name>A0A9D4NQB6_DREPO</name>
<protein>
    <submittedName>
        <fullName evidence="1">Uncharacterized protein</fullName>
    </submittedName>
</protein>
<organism evidence="1 2">
    <name type="scientific">Dreissena polymorpha</name>
    <name type="common">Zebra mussel</name>
    <name type="synonym">Mytilus polymorpha</name>
    <dbReference type="NCBI Taxonomy" id="45954"/>
    <lineage>
        <taxon>Eukaryota</taxon>
        <taxon>Metazoa</taxon>
        <taxon>Spiralia</taxon>
        <taxon>Lophotrochozoa</taxon>
        <taxon>Mollusca</taxon>
        <taxon>Bivalvia</taxon>
        <taxon>Autobranchia</taxon>
        <taxon>Heteroconchia</taxon>
        <taxon>Euheterodonta</taxon>
        <taxon>Imparidentia</taxon>
        <taxon>Neoheterodontei</taxon>
        <taxon>Myida</taxon>
        <taxon>Dreissenoidea</taxon>
        <taxon>Dreissenidae</taxon>
        <taxon>Dreissena</taxon>
    </lineage>
</organism>
<dbReference type="EMBL" id="JAIWYP010000001">
    <property type="protein sequence ID" value="KAH3898224.1"/>
    <property type="molecule type" value="Genomic_DNA"/>
</dbReference>
<accession>A0A9D4NQB6</accession>
<keyword evidence="2" id="KW-1185">Reference proteome</keyword>
<dbReference type="AlphaFoldDB" id="A0A9D4NQB6"/>
<gene>
    <name evidence="1" type="ORF">DPMN_022446</name>
</gene>
<sequence>MTLGRSGAALPSADDKDLGLFFSLILTNFSPNKFCVVSAFFQQNIILLHCV</sequence>
<reference evidence="1" key="1">
    <citation type="journal article" date="2019" name="bioRxiv">
        <title>The Genome of the Zebra Mussel, Dreissena polymorpha: A Resource for Invasive Species Research.</title>
        <authorList>
            <person name="McCartney M.A."/>
            <person name="Auch B."/>
            <person name="Kono T."/>
            <person name="Mallez S."/>
            <person name="Zhang Y."/>
            <person name="Obille A."/>
            <person name="Becker A."/>
            <person name="Abrahante J.E."/>
            <person name="Garbe J."/>
            <person name="Badalamenti J.P."/>
            <person name="Herman A."/>
            <person name="Mangelson H."/>
            <person name="Liachko I."/>
            <person name="Sullivan S."/>
            <person name="Sone E.D."/>
            <person name="Koren S."/>
            <person name="Silverstein K.A.T."/>
            <person name="Beckman K.B."/>
            <person name="Gohl D.M."/>
        </authorList>
    </citation>
    <scope>NUCLEOTIDE SEQUENCE</scope>
    <source>
        <strain evidence="1">Duluth1</strain>
        <tissue evidence="1">Whole animal</tissue>
    </source>
</reference>
<reference evidence="1" key="2">
    <citation type="submission" date="2020-11" db="EMBL/GenBank/DDBJ databases">
        <authorList>
            <person name="McCartney M.A."/>
            <person name="Auch B."/>
            <person name="Kono T."/>
            <person name="Mallez S."/>
            <person name="Becker A."/>
            <person name="Gohl D.M."/>
            <person name="Silverstein K.A.T."/>
            <person name="Koren S."/>
            <person name="Bechman K.B."/>
            <person name="Herman A."/>
            <person name="Abrahante J.E."/>
            <person name="Garbe J."/>
        </authorList>
    </citation>
    <scope>NUCLEOTIDE SEQUENCE</scope>
    <source>
        <strain evidence="1">Duluth1</strain>
        <tissue evidence="1">Whole animal</tissue>
    </source>
</reference>
<evidence type="ECO:0000313" key="2">
    <source>
        <dbReference type="Proteomes" id="UP000828390"/>
    </source>
</evidence>
<proteinExistence type="predicted"/>
<dbReference type="Proteomes" id="UP000828390">
    <property type="component" value="Unassembled WGS sequence"/>
</dbReference>
<comment type="caution">
    <text evidence="1">The sequence shown here is derived from an EMBL/GenBank/DDBJ whole genome shotgun (WGS) entry which is preliminary data.</text>
</comment>